<evidence type="ECO:0000256" key="1">
    <source>
        <dbReference type="SAM" id="MobiDB-lite"/>
    </source>
</evidence>
<accession>A0ABR3EK47</accession>
<feature type="region of interest" description="Disordered" evidence="1">
    <location>
        <begin position="330"/>
        <end position="366"/>
    </location>
</feature>
<comment type="caution">
    <text evidence="2">The sequence shown here is derived from an EMBL/GenBank/DDBJ whole genome shotgun (WGS) entry which is preliminary data.</text>
</comment>
<evidence type="ECO:0000313" key="3">
    <source>
        <dbReference type="Proteomes" id="UP001465976"/>
    </source>
</evidence>
<keyword evidence="3" id="KW-1185">Reference proteome</keyword>
<protein>
    <submittedName>
        <fullName evidence="2">Uncharacterized protein</fullName>
    </submittedName>
</protein>
<dbReference type="EMBL" id="JBAHYK010003716">
    <property type="protein sequence ID" value="KAL0563267.1"/>
    <property type="molecule type" value="Genomic_DNA"/>
</dbReference>
<reference evidence="2 3" key="1">
    <citation type="submission" date="2024-02" db="EMBL/GenBank/DDBJ databases">
        <title>A draft genome for the cacao thread blight pathogen Marasmius crinis-equi.</title>
        <authorList>
            <person name="Cohen S.P."/>
            <person name="Baruah I.K."/>
            <person name="Amoako-Attah I."/>
            <person name="Bukari Y."/>
            <person name="Meinhardt L.W."/>
            <person name="Bailey B.A."/>
        </authorList>
    </citation>
    <scope>NUCLEOTIDE SEQUENCE [LARGE SCALE GENOMIC DNA]</scope>
    <source>
        <strain evidence="2 3">GH-76</strain>
    </source>
</reference>
<name>A0ABR3EK47_9AGAR</name>
<feature type="compositionally biased region" description="Acidic residues" evidence="1">
    <location>
        <begin position="343"/>
        <end position="356"/>
    </location>
</feature>
<evidence type="ECO:0000313" key="2">
    <source>
        <dbReference type="EMBL" id="KAL0563267.1"/>
    </source>
</evidence>
<feature type="region of interest" description="Disordered" evidence="1">
    <location>
        <begin position="379"/>
        <end position="454"/>
    </location>
</feature>
<dbReference type="Proteomes" id="UP001465976">
    <property type="component" value="Unassembled WGS sequence"/>
</dbReference>
<proteinExistence type="predicted"/>
<sequence length="454" mass="50011">MVECGSVAIPSAKIQASVKIKIKPLQLLAGKAAHQKGEAKFDAHHLPDFITKNSGYRKTFAPLAKELFSHIHLWTSLKPSMVQSFVDRGWGAGRVIILSSGKDKDVVTTLARNKVTNLHHEMSTVTFAALEEFFESHSSTTPAPANPDDEPDWVFRSTTDRAKFARYMTSKYCLSDKHKAVVSPMHFCEFLAEISDNGKDTKIVSKQGMFKHLLILKVLGSYLSYVKAIPSGIQRLEGKPFGALEIAIQAVEWALTFYHTGESTLDLMSSDHHFSYINWGSQLVKDAVGEDTGKLCHKEFHSSIKKFFNEKWKVILKGARKYITTKCTGKATKKNQKAADPEEAREEEEDDDDDIVMSDPPEPVTNGIVQTVLQVTGDSEDMAGEGNGVCNLNNANDDGDGRKDKEEGSGHENVEGGDATVEENDGDDSNWDESNIPDDSGNAEVEQNDVGNNA</sequence>
<gene>
    <name evidence="2" type="ORF">V5O48_018805</name>
</gene>
<feature type="compositionally biased region" description="Acidic residues" evidence="1">
    <location>
        <begin position="420"/>
        <end position="431"/>
    </location>
</feature>
<organism evidence="2 3">
    <name type="scientific">Marasmius crinis-equi</name>
    <dbReference type="NCBI Taxonomy" id="585013"/>
    <lineage>
        <taxon>Eukaryota</taxon>
        <taxon>Fungi</taxon>
        <taxon>Dikarya</taxon>
        <taxon>Basidiomycota</taxon>
        <taxon>Agaricomycotina</taxon>
        <taxon>Agaricomycetes</taxon>
        <taxon>Agaricomycetidae</taxon>
        <taxon>Agaricales</taxon>
        <taxon>Marasmiineae</taxon>
        <taxon>Marasmiaceae</taxon>
        <taxon>Marasmius</taxon>
    </lineage>
</organism>
<feature type="compositionally biased region" description="Basic and acidic residues" evidence="1">
    <location>
        <begin position="399"/>
        <end position="414"/>
    </location>
</feature>